<sequence>MDGVVVNEYHTAPRYGKNERGKNMTKITSNCYKCGRNQDVITLEIKRDRIVMELECGHNSTIFFEE</sequence>
<evidence type="ECO:0000313" key="1">
    <source>
        <dbReference type="EMBL" id="QJB01612.1"/>
    </source>
</evidence>
<accession>A0A6M3M9T3</accession>
<dbReference type="EMBL" id="MT143718">
    <property type="protein sequence ID" value="QJB01612.1"/>
    <property type="molecule type" value="Genomic_DNA"/>
</dbReference>
<proteinExistence type="predicted"/>
<dbReference type="AlphaFoldDB" id="A0A6M3M9T3"/>
<gene>
    <name evidence="1" type="ORF">MM171B02281_0011</name>
</gene>
<protein>
    <submittedName>
        <fullName evidence="1">Uncharacterized protein</fullName>
    </submittedName>
</protein>
<reference evidence="1" key="1">
    <citation type="submission" date="2020-03" db="EMBL/GenBank/DDBJ databases">
        <title>The deep terrestrial virosphere.</title>
        <authorList>
            <person name="Holmfeldt K."/>
            <person name="Nilsson E."/>
            <person name="Simone D."/>
            <person name="Lopez-Fernandez M."/>
            <person name="Wu X."/>
            <person name="de Brujin I."/>
            <person name="Lundin D."/>
            <person name="Andersson A."/>
            <person name="Bertilsson S."/>
            <person name="Dopson M."/>
        </authorList>
    </citation>
    <scope>NUCLEOTIDE SEQUENCE</scope>
    <source>
        <strain evidence="1">MM171B02281</strain>
    </source>
</reference>
<organism evidence="1">
    <name type="scientific">viral metagenome</name>
    <dbReference type="NCBI Taxonomy" id="1070528"/>
    <lineage>
        <taxon>unclassified sequences</taxon>
        <taxon>metagenomes</taxon>
        <taxon>organismal metagenomes</taxon>
    </lineage>
</organism>
<name>A0A6M3M9T3_9ZZZZ</name>